<protein>
    <submittedName>
        <fullName evidence="3">Iron complex transport system substrate-binding protein</fullName>
    </submittedName>
</protein>
<keyword evidence="4" id="KW-1185">Reference proteome</keyword>
<evidence type="ECO:0000313" key="3">
    <source>
        <dbReference type="EMBL" id="TCV96196.1"/>
    </source>
</evidence>
<dbReference type="Gene3D" id="3.40.50.1980">
    <property type="entry name" value="Nitrogenase molybdenum iron protein domain"/>
    <property type="match status" value="2"/>
</dbReference>
<organism evidence="3 4">
    <name type="scientific">Luteibacter rhizovicinus</name>
    <dbReference type="NCBI Taxonomy" id="242606"/>
    <lineage>
        <taxon>Bacteria</taxon>
        <taxon>Pseudomonadati</taxon>
        <taxon>Pseudomonadota</taxon>
        <taxon>Gammaproteobacteria</taxon>
        <taxon>Lysobacterales</taxon>
        <taxon>Rhodanobacteraceae</taxon>
        <taxon>Luteibacter</taxon>
    </lineage>
</organism>
<dbReference type="Pfam" id="PF01497">
    <property type="entry name" value="Peripla_BP_2"/>
    <property type="match status" value="1"/>
</dbReference>
<dbReference type="PROSITE" id="PS50983">
    <property type="entry name" value="FE_B12_PBP"/>
    <property type="match status" value="1"/>
</dbReference>
<name>A0A4R3YUV3_9GAMM</name>
<dbReference type="PANTHER" id="PTHR30535:SF4">
    <property type="entry name" value="HEMIN-BINDING PERIPLASMIC PROTEIN HMUT"/>
    <property type="match status" value="1"/>
</dbReference>
<dbReference type="InterPro" id="IPR050902">
    <property type="entry name" value="ABC_Transporter_SBP"/>
</dbReference>
<dbReference type="Proteomes" id="UP000295645">
    <property type="component" value="Unassembled WGS sequence"/>
</dbReference>
<dbReference type="OrthoDB" id="9797736at2"/>
<dbReference type="CDD" id="cd01149">
    <property type="entry name" value="HutB"/>
    <property type="match status" value="1"/>
</dbReference>
<dbReference type="PANTHER" id="PTHR30535">
    <property type="entry name" value="VITAMIN B12-BINDING PROTEIN"/>
    <property type="match status" value="1"/>
</dbReference>
<evidence type="ECO:0000256" key="1">
    <source>
        <dbReference type="SAM" id="SignalP"/>
    </source>
</evidence>
<keyword evidence="1" id="KW-0732">Signal</keyword>
<gene>
    <name evidence="3" type="ORF">EC912_102546</name>
</gene>
<accession>A0A4R3YUV3</accession>
<dbReference type="InterPro" id="IPR002491">
    <property type="entry name" value="ABC_transptr_periplasmic_BD"/>
</dbReference>
<dbReference type="SUPFAM" id="SSF53807">
    <property type="entry name" value="Helical backbone' metal receptor"/>
    <property type="match status" value="1"/>
</dbReference>
<feature type="signal peptide" evidence="1">
    <location>
        <begin position="1"/>
        <end position="22"/>
    </location>
</feature>
<sequence>MSRRWLAACLVVASMAATTVSAATRFVSLGGDITETVYALHAEDGLLATDTTSQWPDAAARLPKVGYLRQLSAEGVLSLHPQLILATHDAGPATAVAQLRDAGVRMELLPVSRTPADVTAKILAIGKVLGRETEAAALARDVDVRFAALAKSVAAMPRHPRAIFLMSTGSGSPMAAGRDTAADRALALAGGHNAIDSFAGYKAVSPEAMVALAPDVIVLMHEREEDVGGVDGVLAMPGIAQTPAGRARRIVFVDGQALLGFGPRTAETAQALQAQWAAYKP</sequence>
<feature type="chain" id="PRO_5020903777" evidence="1">
    <location>
        <begin position="23"/>
        <end position="281"/>
    </location>
</feature>
<dbReference type="RefSeq" id="WP_132142399.1">
    <property type="nucleotide sequence ID" value="NZ_SMCS01000002.1"/>
</dbReference>
<evidence type="ECO:0000313" key="4">
    <source>
        <dbReference type="Proteomes" id="UP000295645"/>
    </source>
</evidence>
<dbReference type="AlphaFoldDB" id="A0A4R3YUV3"/>
<proteinExistence type="predicted"/>
<comment type="caution">
    <text evidence="3">The sequence shown here is derived from an EMBL/GenBank/DDBJ whole genome shotgun (WGS) entry which is preliminary data.</text>
</comment>
<dbReference type="EMBL" id="SMCS01000002">
    <property type="protein sequence ID" value="TCV96196.1"/>
    <property type="molecule type" value="Genomic_DNA"/>
</dbReference>
<feature type="domain" description="Fe/B12 periplasmic-binding" evidence="2">
    <location>
        <begin position="25"/>
        <end position="281"/>
    </location>
</feature>
<evidence type="ECO:0000259" key="2">
    <source>
        <dbReference type="PROSITE" id="PS50983"/>
    </source>
</evidence>
<reference evidence="3 4" key="1">
    <citation type="submission" date="2019-03" db="EMBL/GenBank/DDBJ databases">
        <title>Above-ground endophytic microbial communities from plants in different locations in the United States.</title>
        <authorList>
            <person name="Frank C."/>
        </authorList>
    </citation>
    <scope>NUCLEOTIDE SEQUENCE [LARGE SCALE GENOMIC DNA]</scope>
    <source>
        <strain evidence="3 4">LP_13_YM</strain>
    </source>
</reference>